<accession>A0A397UCU5</accession>
<dbReference type="AlphaFoldDB" id="A0A397UCU5"/>
<reference evidence="2 3" key="1">
    <citation type="submission" date="2018-06" db="EMBL/GenBank/DDBJ databases">
        <title>Comparative genomics reveals the genomic features of Rhizophagus irregularis, R. cerebriforme, R. diaphanum and Gigaspora rosea, and their symbiotic lifestyle signature.</title>
        <authorList>
            <person name="Morin E."/>
            <person name="San Clemente H."/>
            <person name="Chen E.C.H."/>
            <person name="De La Providencia I."/>
            <person name="Hainaut M."/>
            <person name="Kuo A."/>
            <person name="Kohler A."/>
            <person name="Murat C."/>
            <person name="Tang N."/>
            <person name="Roy S."/>
            <person name="Loubradou J."/>
            <person name="Henrissat B."/>
            <person name="Grigoriev I.V."/>
            <person name="Corradi N."/>
            <person name="Roux C."/>
            <person name="Martin F.M."/>
        </authorList>
    </citation>
    <scope>NUCLEOTIDE SEQUENCE [LARGE SCALE GENOMIC DNA]</scope>
    <source>
        <strain evidence="2 3">DAOM 194757</strain>
    </source>
</reference>
<protein>
    <submittedName>
        <fullName evidence="2">Uncharacterized protein</fullName>
    </submittedName>
</protein>
<proteinExistence type="predicted"/>
<comment type="caution">
    <text evidence="2">The sequence shown here is derived from an EMBL/GenBank/DDBJ whole genome shotgun (WGS) entry which is preliminary data.</text>
</comment>
<keyword evidence="3" id="KW-1185">Reference proteome</keyword>
<evidence type="ECO:0000256" key="1">
    <source>
        <dbReference type="SAM" id="MobiDB-lite"/>
    </source>
</evidence>
<evidence type="ECO:0000313" key="2">
    <source>
        <dbReference type="EMBL" id="RIB05173.1"/>
    </source>
</evidence>
<dbReference type="OrthoDB" id="2349888at2759"/>
<evidence type="ECO:0000313" key="3">
    <source>
        <dbReference type="Proteomes" id="UP000266673"/>
    </source>
</evidence>
<gene>
    <name evidence="2" type="ORF">C2G38_2281632</name>
</gene>
<name>A0A397UCU5_9GLOM</name>
<dbReference type="Proteomes" id="UP000266673">
    <property type="component" value="Unassembled WGS sequence"/>
</dbReference>
<feature type="compositionally biased region" description="Polar residues" evidence="1">
    <location>
        <begin position="1"/>
        <end position="18"/>
    </location>
</feature>
<organism evidence="2 3">
    <name type="scientific">Gigaspora rosea</name>
    <dbReference type="NCBI Taxonomy" id="44941"/>
    <lineage>
        <taxon>Eukaryota</taxon>
        <taxon>Fungi</taxon>
        <taxon>Fungi incertae sedis</taxon>
        <taxon>Mucoromycota</taxon>
        <taxon>Glomeromycotina</taxon>
        <taxon>Glomeromycetes</taxon>
        <taxon>Diversisporales</taxon>
        <taxon>Gigasporaceae</taxon>
        <taxon>Gigaspora</taxon>
    </lineage>
</organism>
<feature type="region of interest" description="Disordered" evidence="1">
    <location>
        <begin position="1"/>
        <end position="34"/>
    </location>
</feature>
<sequence length="174" mass="19025">MTAPSKSEIQKQIGSVGSSRIHEPPPPKSTLVDPCLYRDIPATEIPTKNVDYDIDKIGKSDSGNKNGVNHSDVKVDDVLKVPSHLVDTAITISKDGTATTAETAHVIKAKNDVPETNTPIEKRLRHVGIGENPEKEDRVRVNVDHFQLKTRAGLVPKDIKGPNLYQDLNPDEPV</sequence>
<dbReference type="EMBL" id="QKWP01002037">
    <property type="protein sequence ID" value="RIB05173.1"/>
    <property type="molecule type" value="Genomic_DNA"/>
</dbReference>